<dbReference type="InterPro" id="IPR036280">
    <property type="entry name" value="Multihaem_cyt_sf"/>
</dbReference>
<organism evidence="2">
    <name type="scientific">hydrothermal vent metagenome</name>
    <dbReference type="NCBI Taxonomy" id="652676"/>
    <lineage>
        <taxon>unclassified sequences</taxon>
        <taxon>metagenomes</taxon>
        <taxon>ecological metagenomes</taxon>
    </lineage>
</organism>
<proteinExistence type="predicted"/>
<evidence type="ECO:0000313" key="2">
    <source>
        <dbReference type="EMBL" id="VAX22273.1"/>
    </source>
</evidence>
<dbReference type="SUPFAM" id="SSF48695">
    <property type="entry name" value="Multiheme cytochromes"/>
    <property type="match status" value="1"/>
</dbReference>
<dbReference type="Gene3D" id="3.90.10.10">
    <property type="entry name" value="Cytochrome C3"/>
    <property type="match status" value="1"/>
</dbReference>
<accession>A0A3B1CC68</accession>
<dbReference type="Pfam" id="PF14522">
    <property type="entry name" value="Cytochrome_C7"/>
    <property type="match status" value="1"/>
</dbReference>
<gene>
    <name evidence="2" type="ORF">MNBD_NITROSPINAE01-873</name>
</gene>
<dbReference type="AlphaFoldDB" id="A0A3B1CC68"/>
<name>A0A3B1CC68_9ZZZZ</name>
<sequence length="142" mass="15333">MQSQSVAVFIMLLSFASPLVFTASAERFSMKPIAMPMAVNPSFEFAVDSSILCADCHENKFSPGGIHASTMGAGNHKVGIVYAAQNLNVKYLKQSPDAYLEKGRVVCTTCHDGYSEDLIGNNRHEVAIDSRGTLDCSSCHNI</sequence>
<protein>
    <recommendedName>
        <fullName evidence="1">Cytochrome c7-like domain-containing protein</fullName>
    </recommendedName>
</protein>
<evidence type="ECO:0000259" key="1">
    <source>
        <dbReference type="Pfam" id="PF14522"/>
    </source>
</evidence>
<feature type="domain" description="Cytochrome c7-like" evidence="1">
    <location>
        <begin position="46"/>
        <end position="141"/>
    </location>
</feature>
<dbReference type="EMBL" id="UOGC01000135">
    <property type="protein sequence ID" value="VAX22273.1"/>
    <property type="molecule type" value="Genomic_DNA"/>
</dbReference>
<dbReference type="InterPro" id="IPR029467">
    <property type="entry name" value="Cyt_c7-like"/>
</dbReference>
<reference evidence="2" key="1">
    <citation type="submission" date="2018-06" db="EMBL/GenBank/DDBJ databases">
        <authorList>
            <person name="Zhirakovskaya E."/>
        </authorList>
    </citation>
    <scope>NUCLEOTIDE SEQUENCE</scope>
</reference>